<reference evidence="7" key="1">
    <citation type="submission" date="2016-03" db="EMBL/GenBank/DDBJ databases">
        <authorList>
            <person name="Guldener U."/>
        </authorList>
    </citation>
    <scope>NUCLEOTIDE SEQUENCE [LARGE SCALE GENOMIC DNA]</scope>
    <source>
        <strain evidence="7">04CH-RAC-A.6.1</strain>
    </source>
</reference>
<proteinExistence type="inferred from homology"/>
<dbReference type="Proteomes" id="UP000178912">
    <property type="component" value="Unassembled WGS sequence"/>
</dbReference>
<dbReference type="InterPro" id="IPR013024">
    <property type="entry name" value="GGCT-like"/>
</dbReference>
<evidence type="ECO:0000256" key="1">
    <source>
        <dbReference type="ARBA" id="ARBA00008861"/>
    </source>
</evidence>
<dbReference type="CDD" id="cd06661">
    <property type="entry name" value="GGCT_like"/>
    <property type="match status" value="1"/>
</dbReference>
<evidence type="ECO:0000256" key="4">
    <source>
        <dbReference type="SAM" id="MobiDB-lite"/>
    </source>
</evidence>
<dbReference type="InterPro" id="IPR045038">
    <property type="entry name" value="AIG2-like"/>
</dbReference>
<dbReference type="EMBL" id="FJUX01000004">
    <property type="protein sequence ID" value="CZS90145.1"/>
    <property type="molecule type" value="Genomic_DNA"/>
</dbReference>
<dbReference type="OrthoDB" id="1044435at2759"/>
<dbReference type="InterPro" id="IPR009288">
    <property type="entry name" value="AIG2-like_dom"/>
</dbReference>
<dbReference type="AlphaFoldDB" id="A0A1E1JW61"/>
<keyword evidence="2" id="KW-0808">Transferase</keyword>
<evidence type="ECO:0000259" key="5">
    <source>
        <dbReference type="Pfam" id="PF06094"/>
    </source>
</evidence>
<name>A0A1E1JW61_9HELO</name>
<gene>
    <name evidence="6" type="ORF">RAG0_01303</name>
</gene>
<dbReference type="PANTHER" id="PTHR31544">
    <property type="entry name" value="AIG2-LIKE PROTEIN D"/>
    <property type="match status" value="1"/>
</dbReference>
<protein>
    <recommendedName>
        <fullName evidence="3">Putative gamma-glutamylcyclotransferase</fullName>
    </recommendedName>
</protein>
<dbReference type="GO" id="GO:0016740">
    <property type="term" value="F:transferase activity"/>
    <property type="evidence" value="ECO:0007669"/>
    <property type="project" value="UniProtKB-KW"/>
</dbReference>
<organism evidence="6 7">
    <name type="scientific">Rhynchosporium agropyri</name>
    <dbReference type="NCBI Taxonomy" id="914238"/>
    <lineage>
        <taxon>Eukaryota</taxon>
        <taxon>Fungi</taxon>
        <taxon>Dikarya</taxon>
        <taxon>Ascomycota</taxon>
        <taxon>Pezizomycotina</taxon>
        <taxon>Leotiomycetes</taxon>
        <taxon>Helotiales</taxon>
        <taxon>Ploettnerulaceae</taxon>
        <taxon>Rhynchosporium</taxon>
    </lineage>
</organism>
<evidence type="ECO:0000256" key="3">
    <source>
        <dbReference type="ARBA" id="ARBA00030602"/>
    </source>
</evidence>
<accession>A0A1E1JW61</accession>
<dbReference type="SUPFAM" id="SSF110857">
    <property type="entry name" value="Gamma-glutamyl cyclotransferase-like"/>
    <property type="match status" value="1"/>
</dbReference>
<feature type="region of interest" description="Disordered" evidence="4">
    <location>
        <begin position="160"/>
        <end position="196"/>
    </location>
</feature>
<dbReference type="Pfam" id="PF06094">
    <property type="entry name" value="GGACT"/>
    <property type="match status" value="1"/>
</dbReference>
<comment type="similarity">
    <text evidence="1">Belongs to the gamma-glutamylcyclotransferase family.</text>
</comment>
<dbReference type="Gene3D" id="3.10.490.10">
    <property type="entry name" value="Gamma-glutamyl cyclotransferase-like"/>
    <property type="match status" value="1"/>
</dbReference>
<dbReference type="InterPro" id="IPR036568">
    <property type="entry name" value="GGCT-like_sf"/>
</dbReference>
<evidence type="ECO:0000256" key="2">
    <source>
        <dbReference type="ARBA" id="ARBA00022679"/>
    </source>
</evidence>
<keyword evidence="7" id="KW-1185">Reference proteome</keyword>
<feature type="domain" description="Gamma-glutamylcyclotransferase AIG2-like" evidence="5">
    <location>
        <begin position="7"/>
        <end position="134"/>
    </location>
</feature>
<feature type="compositionally biased region" description="Basic and acidic residues" evidence="4">
    <location>
        <begin position="185"/>
        <end position="196"/>
    </location>
</feature>
<evidence type="ECO:0000313" key="6">
    <source>
        <dbReference type="EMBL" id="CZS90145.1"/>
    </source>
</evidence>
<sequence>MGDNSAFFYGTLMAREVLYRCIYGDEKLTPVTKILAAQLTHYPAILHDHSRQKILGADYPGVVSEKGRSVRGIYVTGLTDGDIWRLDIFEGEEYTRTKVAVNLLIKDGEKEVEGEEKATETYIYTQADVSLEKVEWDYEEFRREKMWRWANTSEEYAEVDAATATAGHGDHDPTGGRGKFASAAEEEKKEILESAV</sequence>
<dbReference type="PANTHER" id="PTHR31544:SF2">
    <property type="entry name" value="AIG2-LIKE PROTEIN D"/>
    <property type="match status" value="1"/>
</dbReference>
<evidence type="ECO:0000313" key="7">
    <source>
        <dbReference type="Proteomes" id="UP000178912"/>
    </source>
</evidence>